<dbReference type="Proteomes" id="UP001500466">
    <property type="component" value="Unassembled WGS sequence"/>
</dbReference>
<sequence>MDFTSAQRFDDGLVERAFTLGEIPGILWTPGSATPSAPAPLILLGLPPLGLRHMHPRLLDRARRSAADGFAAATIELPGSGDRPRWDVLDRARTDLRRVMQAGEPVDDDLVDRLVLPLVDRAVPEWQSALDALLALPEIGGPVGYSGGIISIGTRLAVVEPRIRAAVLFAGSFVPRAVVEEARQVDIPLHVLLQWDDEGGHRQASLDLFDAFGTKDKTLVANMGGHTGVPQHTGDAAAAFFTRHLK</sequence>
<evidence type="ECO:0000313" key="1">
    <source>
        <dbReference type="EMBL" id="GAA4974595.1"/>
    </source>
</evidence>
<dbReference type="Gene3D" id="3.40.50.1820">
    <property type="entry name" value="alpha/beta hydrolase"/>
    <property type="match status" value="1"/>
</dbReference>
<dbReference type="InterPro" id="IPR029058">
    <property type="entry name" value="AB_hydrolase_fold"/>
</dbReference>
<evidence type="ECO:0000313" key="2">
    <source>
        <dbReference type="Proteomes" id="UP001500466"/>
    </source>
</evidence>
<keyword evidence="2" id="KW-1185">Reference proteome</keyword>
<dbReference type="RefSeq" id="WP_345677557.1">
    <property type="nucleotide sequence ID" value="NZ_BAABHS010000016.1"/>
</dbReference>
<proteinExistence type="predicted"/>
<gene>
    <name evidence="1" type="ORF">GCM10023205_46600</name>
</gene>
<dbReference type="EMBL" id="BAABHS010000016">
    <property type="protein sequence ID" value="GAA4974595.1"/>
    <property type="molecule type" value="Genomic_DNA"/>
</dbReference>
<reference evidence="2" key="1">
    <citation type="journal article" date="2019" name="Int. J. Syst. Evol. Microbiol.">
        <title>The Global Catalogue of Microorganisms (GCM) 10K type strain sequencing project: providing services to taxonomists for standard genome sequencing and annotation.</title>
        <authorList>
            <consortium name="The Broad Institute Genomics Platform"/>
            <consortium name="The Broad Institute Genome Sequencing Center for Infectious Disease"/>
            <person name="Wu L."/>
            <person name="Ma J."/>
        </authorList>
    </citation>
    <scope>NUCLEOTIDE SEQUENCE [LARGE SCALE GENOMIC DNA]</scope>
    <source>
        <strain evidence="2">JCM 17986</strain>
    </source>
</reference>
<dbReference type="SUPFAM" id="SSF53474">
    <property type="entry name" value="alpha/beta-Hydrolases"/>
    <property type="match status" value="1"/>
</dbReference>
<evidence type="ECO:0008006" key="3">
    <source>
        <dbReference type="Google" id="ProtNLM"/>
    </source>
</evidence>
<accession>A0ABP9HN71</accession>
<name>A0ABP9HN71_9ACTN</name>
<organism evidence="1 2">
    <name type="scientific">Yinghuangia aomiensis</name>
    <dbReference type="NCBI Taxonomy" id="676205"/>
    <lineage>
        <taxon>Bacteria</taxon>
        <taxon>Bacillati</taxon>
        <taxon>Actinomycetota</taxon>
        <taxon>Actinomycetes</taxon>
        <taxon>Kitasatosporales</taxon>
        <taxon>Streptomycetaceae</taxon>
        <taxon>Yinghuangia</taxon>
    </lineage>
</organism>
<protein>
    <recommendedName>
        <fullName evidence="3">Alpha/beta hydrolase</fullName>
    </recommendedName>
</protein>
<comment type="caution">
    <text evidence="1">The sequence shown here is derived from an EMBL/GenBank/DDBJ whole genome shotgun (WGS) entry which is preliminary data.</text>
</comment>